<keyword evidence="3" id="KW-0479">Metal-binding</keyword>
<name>A0A919MRG1_9ACTN</name>
<dbReference type="GO" id="GO:0005509">
    <property type="term" value="F:calcium ion binding"/>
    <property type="evidence" value="ECO:0007669"/>
    <property type="project" value="TreeGrafter"/>
</dbReference>
<feature type="binding site" evidence="3">
    <location>
        <position position="15"/>
    </location>
    <ligand>
        <name>a divalent metal cation</name>
        <dbReference type="ChEBI" id="CHEBI:60240"/>
    </ligand>
</feature>
<dbReference type="PANTHER" id="PTHR10907">
    <property type="entry name" value="REGUCALCIN"/>
    <property type="match status" value="1"/>
</dbReference>
<feature type="binding site" evidence="3">
    <location>
        <position position="191"/>
    </location>
    <ligand>
        <name>a divalent metal cation</name>
        <dbReference type="ChEBI" id="CHEBI:60240"/>
    </ligand>
</feature>
<dbReference type="GO" id="GO:0004341">
    <property type="term" value="F:gluconolactonase activity"/>
    <property type="evidence" value="ECO:0007669"/>
    <property type="project" value="TreeGrafter"/>
</dbReference>
<feature type="binding site" evidence="3">
    <location>
        <position position="95"/>
    </location>
    <ligand>
        <name>substrate</name>
    </ligand>
</feature>
<reference evidence="5" key="1">
    <citation type="submission" date="2021-01" db="EMBL/GenBank/DDBJ databases">
        <title>Whole genome shotgun sequence of Actinoplanes nipponensis NBRC 14063.</title>
        <authorList>
            <person name="Komaki H."/>
            <person name="Tamura T."/>
        </authorList>
    </citation>
    <scope>NUCLEOTIDE SEQUENCE</scope>
    <source>
        <strain evidence="5">NBRC 14063</strain>
    </source>
</reference>
<comment type="similarity">
    <text evidence="1">Belongs to the SMP-30/CGR1 family.</text>
</comment>
<dbReference type="Pfam" id="PF08450">
    <property type="entry name" value="SGL"/>
    <property type="match status" value="1"/>
</dbReference>
<evidence type="ECO:0000256" key="2">
    <source>
        <dbReference type="PIRSR" id="PIRSR605511-1"/>
    </source>
</evidence>
<comment type="cofactor">
    <cofactor evidence="3">
        <name>Zn(2+)</name>
        <dbReference type="ChEBI" id="CHEBI:29105"/>
    </cofactor>
    <text evidence="3">Binds 1 divalent metal cation per subunit.</text>
</comment>
<dbReference type="PANTHER" id="PTHR10907:SF47">
    <property type="entry name" value="REGUCALCIN"/>
    <property type="match status" value="1"/>
</dbReference>
<evidence type="ECO:0000313" key="5">
    <source>
        <dbReference type="EMBL" id="GIE46910.1"/>
    </source>
</evidence>
<gene>
    <name evidence="5" type="ORF">Ani05nite_04440</name>
</gene>
<dbReference type="SUPFAM" id="SSF63829">
    <property type="entry name" value="Calcium-dependent phosphotriesterase"/>
    <property type="match status" value="1"/>
</dbReference>
<dbReference type="EMBL" id="BOMQ01000008">
    <property type="protein sequence ID" value="GIE46910.1"/>
    <property type="molecule type" value="Genomic_DNA"/>
</dbReference>
<dbReference type="GO" id="GO:0019853">
    <property type="term" value="P:L-ascorbic acid biosynthetic process"/>
    <property type="evidence" value="ECO:0007669"/>
    <property type="project" value="TreeGrafter"/>
</dbReference>
<proteinExistence type="inferred from homology"/>
<feature type="binding site" evidence="3">
    <location>
        <position position="97"/>
    </location>
    <ligand>
        <name>substrate</name>
    </ligand>
</feature>
<sequence length="281" mass="29923">MRVEQLTDPVAYHAEGPVWYPGWGGLRFVDMLAGDVMSLAEDGSLSRRHVGEVAAALRPRAGGGAVIGVKRGFALEDPDGTLTALPHLWTDARVRMNEGGCDPDGNFYCGSMAYDQSPGAAAVYRLAPDGSVRIVLDRVTVSNGLEWSPDGSRVYYNDTATCAISVFDYDARAGLTNRRTFAELPDGGRPDGLTVDADGGVWTAVSNGGAVYRYSPGGVLDDKLEVPARKVTACTFGGERLDQLFITTSQENVDTRDDPLAGSLFRADVGVEGQPVRLFAG</sequence>
<dbReference type="AlphaFoldDB" id="A0A919MRG1"/>
<dbReference type="InterPro" id="IPR005511">
    <property type="entry name" value="SMP-30"/>
</dbReference>
<evidence type="ECO:0000256" key="3">
    <source>
        <dbReference type="PIRSR" id="PIRSR605511-2"/>
    </source>
</evidence>
<keyword evidence="6" id="KW-1185">Reference proteome</keyword>
<evidence type="ECO:0000313" key="6">
    <source>
        <dbReference type="Proteomes" id="UP000647172"/>
    </source>
</evidence>
<evidence type="ECO:0000259" key="4">
    <source>
        <dbReference type="Pfam" id="PF08450"/>
    </source>
</evidence>
<accession>A0A919MRG1</accession>
<dbReference type="InterPro" id="IPR011042">
    <property type="entry name" value="6-blade_b-propeller_TolB-like"/>
</dbReference>
<evidence type="ECO:0000256" key="1">
    <source>
        <dbReference type="ARBA" id="ARBA00008853"/>
    </source>
</evidence>
<keyword evidence="3" id="KW-0862">Zinc</keyword>
<dbReference type="RefSeq" id="WP_203763824.1">
    <property type="nucleotide sequence ID" value="NZ_BAAAYJ010000088.1"/>
</dbReference>
<feature type="domain" description="SMP-30/Gluconolactonase/LRE-like region" evidence="4">
    <location>
        <begin position="14"/>
        <end position="249"/>
    </location>
</feature>
<dbReference type="Proteomes" id="UP000647172">
    <property type="component" value="Unassembled WGS sequence"/>
</dbReference>
<organism evidence="5 6">
    <name type="scientific">Actinoplanes nipponensis</name>
    <dbReference type="NCBI Taxonomy" id="135950"/>
    <lineage>
        <taxon>Bacteria</taxon>
        <taxon>Bacillati</taxon>
        <taxon>Actinomycetota</taxon>
        <taxon>Actinomycetes</taxon>
        <taxon>Micromonosporales</taxon>
        <taxon>Micromonosporaceae</taxon>
        <taxon>Actinoplanes</taxon>
    </lineage>
</organism>
<feature type="active site" description="Proton donor/acceptor" evidence="2">
    <location>
        <position position="191"/>
    </location>
</feature>
<dbReference type="PRINTS" id="PR01790">
    <property type="entry name" value="SMP30FAMILY"/>
</dbReference>
<dbReference type="InterPro" id="IPR013658">
    <property type="entry name" value="SGL"/>
</dbReference>
<feature type="binding site" evidence="3">
    <location>
        <position position="143"/>
    </location>
    <ligand>
        <name>a divalent metal cation</name>
        <dbReference type="ChEBI" id="CHEBI:60240"/>
    </ligand>
</feature>
<feature type="binding site" evidence="3">
    <location>
        <position position="115"/>
    </location>
    <ligand>
        <name>substrate</name>
    </ligand>
</feature>
<comment type="caution">
    <text evidence="5">The sequence shown here is derived from an EMBL/GenBank/DDBJ whole genome shotgun (WGS) entry which is preliminary data.</text>
</comment>
<protein>
    <submittedName>
        <fullName evidence="5">Gluconolactonase</fullName>
    </submittedName>
</protein>
<dbReference type="Gene3D" id="2.120.10.30">
    <property type="entry name" value="TolB, C-terminal domain"/>
    <property type="match status" value="1"/>
</dbReference>